<sequence>MPSPRCSGVRDVQLEPLPRLEWSLATEVHPLVHEGRSPASLRTGWVHRAPEEQVLTLFRKLGRSGRPLPAPWWLTALDRGLLPSRAAGFAVEDELHAVLGDRAGWFFVPWVETGQSGYWEYGPSDRAPLIEPTTVVLTDEHPGWANAFAAHDGRRPVPVPVNGADGLLSALPWIESW</sequence>
<accession>A0A5Q3QCS2</accession>
<evidence type="ECO:0000313" key="1">
    <source>
        <dbReference type="EMBL" id="QGK72491.1"/>
    </source>
</evidence>
<dbReference type="EMBL" id="CP045929">
    <property type="protein sequence ID" value="QGK72491.1"/>
    <property type="molecule type" value="Genomic_DNA"/>
</dbReference>
<dbReference type="Proteomes" id="UP000371041">
    <property type="component" value="Chromosome"/>
</dbReference>
<reference evidence="2" key="1">
    <citation type="submission" date="2019-11" db="EMBL/GenBank/DDBJ databases">
        <title>The complete genome sequence of Saccharopolyspora sp. E2A.</title>
        <authorList>
            <person name="Zhang G."/>
        </authorList>
    </citation>
    <scope>NUCLEOTIDE SEQUENCE [LARGE SCALE GENOMIC DNA]</scope>
    <source>
        <strain evidence="2">E2A</strain>
    </source>
</reference>
<gene>
    <name evidence="1" type="ORF">GIY23_22055</name>
</gene>
<dbReference type="AlphaFoldDB" id="A0A5Q3QCS2"/>
<proteinExistence type="predicted"/>
<keyword evidence="2" id="KW-1185">Reference proteome</keyword>
<protein>
    <submittedName>
        <fullName evidence="1">Uncharacterized protein</fullName>
    </submittedName>
</protein>
<evidence type="ECO:0000313" key="2">
    <source>
        <dbReference type="Proteomes" id="UP000371041"/>
    </source>
</evidence>
<dbReference type="KEGG" id="sace:GIY23_22055"/>
<name>A0A5Q3QCS2_9PSEU</name>
<organism evidence="1 2">
    <name type="scientific">Allosaccharopolyspora coralli</name>
    <dbReference type="NCBI Taxonomy" id="2665642"/>
    <lineage>
        <taxon>Bacteria</taxon>
        <taxon>Bacillati</taxon>
        <taxon>Actinomycetota</taxon>
        <taxon>Actinomycetes</taxon>
        <taxon>Pseudonocardiales</taxon>
        <taxon>Pseudonocardiaceae</taxon>
        <taxon>Allosaccharopolyspora</taxon>
    </lineage>
</organism>